<proteinExistence type="predicted"/>
<accession>A0AAV2I547</accession>
<gene>
    <name evidence="4" type="ORF">GSLYS_00015300001</name>
</gene>
<evidence type="ECO:0000256" key="2">
    <source>
        <dbReference type="ARBA" id="ARBA00022737"/>
    </source>
</evidence>
<dbReference type="AlphaFoldDB" id="A0AAV2I547"/>
<keyword evidence="1" id="KW-0880">Kelch repeat</keyword>
<protein>
    <recommendedName>
        <fullName evidence="3">BTB domain-containing protein</fullName>
    </recommendedName>
</protein>
<dbReference type="PROSITE" id="PS50097">
    <property type="entry name" value="BTB"/>
    <property type="match status" value="1"/>
</dbReference>
<dbReference type="Gene3D" id="1.25.40.420">
    <property type="match status" value="1"/>
</dbReference>
<evidence type="ECO:0000256" key="1">
    <source>
        <dbReference type="ARBA" id="ARBA00022441"/>
    </source>
</evidence>
<dbReference type="SMART" id="SM00875">
    <property type="entry name" value="BACK"/>
    <property type="match status" value="1"/>
</dbReference>
<keyword evidence="2" id="KW-0677">Repeat</keyword>
<dbReference type="SUPFAM" id="SSF54695">
    <property type="entry name" value="POZ domain"/>
    <property type="match status" value="1"/>
</dbReference>
<dbReference type="PANTHER" id="PTHR45632">
    <property type="entry name" value="LD33804P"/>
    <property type="match status" value="1"/>
</dbReference>
<organism evidence="4 5">
    <name type="scientific">Lymnaea stagnalis</name>
    <name type="common">Great pond snail</name>
    <name type="synonym">Helix stagnalis</name>
    <dbReference type="NCBI Taxonomy" id="6523"/>
    <lineage>
        <taxon>Eukaryota</taxon>
        <taxon>Metazoa</taxon>
        <taxon>Spiralia</taxon>
        <taxon>Lophotrochozoa</taxon>
        <taxon>Mollusca</taxon>
        <taxon>Gastropoda</taxon>
        <taxon>Heterobranchia</taxon>
        <taxon>Euthyneura</taxon>
        <taxon>Panpulmonata</taxon>
        <taxon>Hygrophila</taxon>
        <taxon>Lymnaeoidea</taxon>
        <taxon>Lymnaeidae</taxon>
        <taxon>Lymnaea</taxon>
    </lineage>
</organism>
<dbReference type="InterPro" id="IPR011705">
    <property type="entry name" value="BACK"/>
</dbReference>
<reference evidence="4 5" key="1">
    <citation type="submission" date="2024-04" db="EMBL/GenBank/DDBJ databases">
        <authorList>
            <consortium name="Genoscope - CEA"/>
            <person name="William W."/>
        </authorList>
    </citation>
    <scope>NUCLEOTIDE SEQUENCE [LARGE SCALE GENOMIC DNA]</scope>
</reference>
<evidence type="ECO:0000313" key="5">
    <source>
        <dbReference type="Proteomes" id="UP001497497"/>
    </source>
</evidence>
<dbReference type="Proteomes" id="UP001497497">
    <property type="component" value="Unassembled WGS sequence"/>
</dbReference>
<evidence type="ECO:0000259" key="3">
    <source>
        <dbReference type="PROSITE" id="PS50097"/>
    </source>
</evidence>
<dbReference type="InterPro" id="IPR011333">
    <property type="entry name" value="SKP1/BTB/POZ_sf"/>
</dbReference>
<comment type="caution">
    <text evidence="4">The sequence shown here is derived from an EMBL/GenBank/DDBJ whole genome shotgun (WGS) entry which is preliminary data.</text>
</comment>
<dbReference type="Gene3D" id="3.30.710.10">
    <property type="entry name" value="Potassium Channel Kv1.1, Chain A"/>
    <property type="match status" value="1"/>
</dbReference>
<dbReference type="PANTHER" id="PTHR45632:SF3">
    <property type="entry name" value="KELCH-LIKE PROTEIN 32"/>
    <property type="match status" value="1"/>
</dbReference>
<dbReference type="CDD" id="cd18186">
    <property type="entry name" value="BTB_POZ_ZBTB_KLHL-like"/>
    <property type="match status" value="1"/>
</dbReference>
<dbReference type="Pfam" id="PF07707">
    <property type="entry name" value="BACK"/>
    <property type="match status" value="1"/>
</dbReference>
<keyword evidence="5" id="KW-1185">Reference proteome</keyword>
<sequence>MLAKPEIACAIIEGISSVREDEELQDFVVEVEGKEFKCHRLILSACSGFFRGLLRSGMKEKQKQRTKLDGVSTETFAAILEILYTGRDNLTRDNMLIWETSSQLMYTNIIERCEQFLINNTSLENWNIIYATSKKLGSELILSHARDFIKKNYEQVIKSKSFLCLHENDLLEIIKSQDLVVSTEDVVVWSILYWVNNGSQIASETIAGSLNDNASSFLSKEKAEEDERINNGGNIAIKTRYSKEYRKEFLGSLLSETRLCLVNSYDLEKLSHDPLVMENDRARQIVMDAALSKSAVYQHGQWSKSA</sequence>
<feature type="domain" description="BTB" evidence="3">
    <location>
        <begin position="25"/>
        <end position="92"/>
    </location>
</feature>
<feature type="non-terminal residue" evidence="4">
    <location>
        <position position="306"/>
    </location>
</feature>
<evidence type="ECO:0000313" key="4">
    <source>
        <dbReference type="EMBL" id="CAL1541694.1"/>
    </source>
</evidence>
<dbReference type="Pfam" id="PF00651">
    <property type="entry name" value="BTB"/>
    <property type="match status" value="1"/>
</dbReference>
<dbReference type="EMBL" id="CAXITT010000447">
    <property type="protein sequence ID" value="CAL1541694.1"/>
    <property type="molecule type" value="Genomic_DNA"/>
</dbReference>
<dbReference type="SMART" id="SM00225">
    <property type="entry name" value="BTB"/>
    <property type="match status" value="1"/>
</dbReference>
<dbReference type="InterPro" id="IPR000210">
    <property type="entry name" value="BTB/POZ_dom"/>
</dbReference>
<name>A0AAV2I547_LYMST</name>